<dbReference type="SUPFAM" id="SSF52218">
    <property type="entry name" value="Flavoproteins"/>
    <property type="match status" value="1"/>
</dbReference>
<dbReference type="PANTHER" id="PTHR37297:SF1">
    <property type="entry name" value="PROTEIN NRDI"/>
    <property type="match status" value="1"/>
</dbReference>
<dbReference type="KEGG" id="aaxa:NCTC10138_00913"/>
<dbReference type="NCBIfam" id="TIGR00333">
    <property type="entry name" value="nrdI"/>
    <property type="match status" value="1"/>
</dbReference>
<organism evidence="1 2">
    <name type="scientific">Haploplasma axanthum</name>
    <name type="common">Acholeplasma axanthum</name>
    <dbReference type="NCBI Taxonomy" id="29552"/>
    <lineage>
        <taxon>Bacteria</taxon>
        <taxon>Bacillati</taxon>
        <taxon>Mycoplasmatota</taxon>
        <taxon>Mollicutes</taxon>
        <taxon>Acholeplasmatales</taxon>
        <taxon>Acholeplasmataceae</taxon>
        <taxon>Haploplasma</taxon>
    </lineage>
</organism>
<accession>A0A449BDN9</accession>
<dbReference type="Proteomes" id="UP000289841">
    <property type="component" value="Chromosome"/>
</dbReference>
<dbReference type="STRING" id="1278311.GCA_000428705_00527"/>
<dbReference type="InterPro" id="IPR004465">
    <property type="entry name" value="RNR_NrdI"/>
</dbReference>
<dbReference type="OrthoDB" id="350535at2"/>
<dbReference type="EMBL" id="LR215048">
    <property type="protein sequence ID" value="VEU80537.1"/>
    <property type="molecule type" value="Genomic_DNA"/>
</dbReference>
<evidence type="ECO:0000313" key="1">
    <source>
        <dbReference type="EMBL" id="VEU80537.1"/>
    </source>
</evidence>
<reference evidence="1 2" key="1">
    <citation type="submission" date="2019-01" db="EMBL/GenBank/DDBJ databases">
        <authorList>
            <consortium name="Pathogen Informatics"/>
        </authorList>
    </citation>
    <scope>NUCLEOTIDE SEQUENCE [LARGE SCALE GENOMIC DNA]</scope>
    <source>
        <strain evidence="1 2">NCTC10138</strain>
    </source>
</reference>
<dbReference type="PANTHER" id="PTHR37297">
    <property type="entry name" value="PROTEIN NRDI"/>
    <property type="match status" value="1"/>
</dbReference>
<protein>
    <submittedName>
        <fullName evidence="1">Ribonucleotide reductase stimulatory protein</fullName>
    </submittedName>
</protein>
<dbReference type="Gene3D" id="3.40.50.360">
    <property type="match status" value="1"/>
</dbReference>
<gene>
    <name evidence="1" type="primary">nrdI</name>
    <name evidence="1" type="ORF">NCTC10138_00913</name>
</gene>
<dbReference type="Pfam" id="PF07972">
    <property type="entry name" value="Flavodoxin_NdrI"/>
    <property type="match status" value="1"/>
</dbReference>
<keyword evidence="2" id="KW-1185">Reference proteome</keyword>
<dbReference type="GO" id="GO:0010181">
    <property type="term" value="F:FMN binding"/>
    <property type="evidence" value="ECO:0007669"/>
    <property type="project" value="InterPro"/>
</dbReference>
<dbReference type="AlphaFoldDB" id="A0A449BDN9"/>
<dbReference type="InterPro" id="IPR029039">
    <property type="entry name" value="Flavoprotein-like_sf"/>
</dbReference>
<evidence type="ECO:0000313" key="2">
    <source>
        <dbReference type="Proteomes" id="UP000289841"/>
    </source>
</evidence>
<sequence>MIVVFDSLTGQSKRFASKLGYEIISVDDYYDEDEEIFLVTRTFNFGQIPVPTVEFLNDYHDRVIGTAVSGNRNWGTNYGKAGDKIRDLYKIPLVLKFEGSGFDRDVEIVKKWIEENKKGVWYDGKEKCNTRMGIIK</sequence>
<proteinExistence type="predicted"/>
<name>A0A449BDN9_HAPAX</name>